<feature type="chain" id="PRO_5001779915" description="CBM1 domain-containing protein" evidence="2">
    <location>
        <begin position="21"/>
        <end position="78"/>
    </location>
</feature>
<keyword evidence="1 2" id="KW-0732">Signal</keyword>
<dbReference type="EMBL" id="KL660000">
    <property type="protein sequence ID" value="KFA68131.1"/>
    <property type="molecule type" value="Genomic_DNA"/>
</dbReference>
<dbReference type="OrthoDB" id="2425929at2759"/>
<name>A0A084QVZ6_STAC4</name>
<organism evidence="4 5">
    <name type="scientific">Stachybotrys chlorohalonatus (strain IBT 40285)</name>
    <dbReference type="NCBI Taxonomy" id="1283841"/>
    <lineage>
        <taxon>Eukaryota</taxon>
        <taxon>Fungi</taxon>
        <taxon>Dikarya</taxon>
        <taxon>Ascomycota</taxon>
        <taxon>Pezizomycotina</taxon>
        <taxon>Sordariomycetes</taxon>
        <taxon>Hypocreomycetidae</taxon>
        <taxon>Hypocreales</taxon>
        <taxon>Stachybotryaceae</taxon>
        <taxon>Stachybotrys</taxon>
    </lineage>
</organism>
<dbReference type="PROSITE" id="PS51164">
    <property type="entry name" value="CBM1_2"/>
    <property type="match status" value="1"/>
</dbReference>
<dbReference type="InterPro" id="IPR000254">
    <property type="entry name" value="CBD"/>
</dbReference>
<dbReference type="InParanoid" id="A0A084QVZ6"/>
<dbReference type="Pfam" id="PF00734">
    <property type="entry name" value="CBM_1"/>
    <property type="match status" value="1"/>
</dbReference>
<reference evidence="4 5" key="1">
    <citation type="journal article" date="2014" name="BMC Genomics">
        <title>Comparative genome sequencing reveals chemotype-specific gene clusters in the toxigenic black mold Stachybotrys.</title>
        <authorList>
            <person name="Semeiks J."/>
            <person name="Borek D."/>
            <person name="Otwinowski Z."/>
            <person name="Grishin N.V."/>
        </authorList>
    </citation>
    <scope>NUCLEOTIDE SEQUENCE [LARGE SCALE GENOMIC DNA]</scope>
    <source>
        <strain evidence="4 5">IBT 40285</strain>
    </source>
</reference>
<dbReference type="HOGENOM" id="CLU_2623614_0_0_1"/>
<dbReference type="Proteomes" id="UP000028524">
    <property type="component" value="Unassembled WGS sequence"/>
</dbReference>
<sequence length="78" mass="8256">MRVSLVSAAAVLALSHGASAQQPPYGWCGGKGWTGPTDCIPPYVCRVLNEWMSQCDLPRNIPGWTTSVVPTATAIAKL</sequence>
<dbReference type="STRING" id="1283841.A0A084QVZ6"/>
<evidence type="ECO:0000259" key="3">
    <source>
        <dbReference type="PROSITE" id="PS51164"/>
    </source>
</evidence>
<dbReference type="GO" id="GO:0005975">
    <property type="term" value="P:carbohydrate metabolic process"/>
    <property type="evidence" value="ECO:0007669"/>
    <property type="project" value="InterPro"/>
</dbReference>
<dbReference type="GO" id="GO:0030248">
    <property type="term" value="F:cellulose binding"/>
    <property type="evidence" value="ECO:0007669"/>
    <property type="project" value="InterPro"/>
</dbReference>
<dbReference type="SMART" id="SM00236">
    <property type="entry name" value="fCBD"/>
    <property type="match status" value="1"/>
</dbReference>
<dbReference type="AlphaFoldDB" id="A0A084QVZ6"/>
<evidence type="ECO:0000313" key="5">
    <source>
        <dbReference type="Proteomes" id="UP000028524"/>
    </source>
</evidence>
<dbReference type="InterPro" id="IPR035971">
    <property type="entry name" value="CBD_sf"/>
</dbReference>
<dbReference type="PROSITE" id="PS00562">
    <property type="entry name" value="CBM1_1"/>
    <property type="match status" value="1"/>
</dbReference>
<protein>
    <recommendedName>
        <fullName evidence="3">CBM1 domain-containing protein</fullName>
    </recommendedName>
</protein>
<evidence type="ECO:0000256" key="1">
    <source>
        <dbReference type="ARBA" id="ARBA00022729"/>
    </source>
</evidence>
<accession>A0A084QVZ6</accession>
<feature type="signal peptide" evidence="2">
    <location>
        <begin position="1"/>
        <end position="20"/>
    </location>
</feature>
<dbReference type="SUPFAM" id="SSF57180">
    <property type="entry name" value="Cellulose-binding domain"/>
    <property type="match status" value="1"/>
</dbReference>
<evidence type="ECO:0000313" key="4">
    <source>
        <dbReference type="EMBL" id="KFA68131.1"/>
    </source>
</evidence>
<evidence type="ECO:0000256" key="2">
    <source>
        <dbReference type="SAM" id="SignalP"/>
    </source>
</evidence>
<proteinExistence type="predicted"/>
<gene>
    <name evidence="4" type="ORF">S40285_10015</name>
</gene>
<feature type="domain" description="CBM1" evidence="3">
    <location>
        <begin position="20"/>
        <end position="56"/>
    </location>
</feature>
<dbReference type="GO" id="GO:0005576">
    <property type="term" value="C:extracellular region"/>
    <property type="evidence" value="ECO:0007669"/>
    <property type="project" value="InterPro"/>
</dbReference>
<keyword evidence="5" id="KW-1185">Reference proteome</keyword>